<feature type="transmembrane region" description="Helical" evidence="1">
    <location>
        <begin position="14"/>
        <end position="38"/>
    </location>
</feature>
<dbReference type="Proteomes" id="UP000822862">
    <property type="component" value="Chromosome"/>
</dbReference>
<keyword evidence="3" id="KW-1185">Reference proteome</keyword>
<accession>A0ABX8YY28</accession>
<sequence>MIVLPSAKCSIRCLFNYCVMGVCACVIALSSGLLFFSYPLPDVKLRMQEVSQVRTPLHPYELIGSFALALNENHTSSWVRRIANELLILGYNTRPDQQSSVSISFSLNKGKNPFTVQNEELVFLEECKEGLTCSKKKTALWIQPILLSNGAILIKVSRRFHSTEQNAEFISSSSGLLQMPNDDFMQQLQSSSYLSFDLLIQHYGGPKFAEWKEKGTLKCMNQMQSYACFVSEADLLVFKNQQWQVASLATKTQGLPLARVKKLLPEQMQLEVWDEKGFCSSLIEVPLQKKKLRRTKLEIPFTKIRMRSSTQISCSLGKKRLFLKQGDWLFKTLSGWYRLDKPRDIEDYVYHRLIAEIFIFDAIVKEQGCSFMKGTLFDETRMHMQQIQLPIQTEKKEARMRKKLFLLLPFTLKGYL</sequence>
<protein>
    <submittedName>
        <fullName evidence="2">Uncharacterized protein</fullName>
    </submittedName>
</protein>
<reference evidence="2 3" key="1">
    <citation type="submission" date="2021-05" db="EMBL/GenBank/DDBJ databases">
        <title>Ecology and evolution of chlamydial symbionts of arthropods.</title>
        <authorList>
            <person name="Halter T."/>
            <person name="Sixt B.S."/>
            <person name="Toenshoff E.R."/>
            <person name="Koestlbacher S."/>
            <person name="Schulz F."/>
            <person name="Kostanjsek R."/>
            <person name="Collingro A."/>
            <person name="Hendrickx F."/>
            <person name="Horn M."/>
        </authorList>
    </citation>
    <scope>NUCLEOTIDE SEQUENCE [LARGE SCALE GENOMIC DNA]</scope>
    <source>
        <strain evidence="2 3">15C</strain>
    </source>
</reference>
<keyword evidence="1" id="KW-1133">Transmembrane helix</keyword>
<keyword evidence="1" id="KW-0472">Membrane</keyword>
<evidence type="ECO:0000313" key="2">
    <source>
        <dbReference type="EMBL" id="QZA58180.1"/>
    </source>
</evidence>
<proteinExistence type="predicted"/>
<evidence type="ECO:0000313" key="3">
    <source>
        <dbReference type="Proteomes" id="UP000822862"/>
    </source>
</evidence>
<dbReference type="RefSeq" id="WP_194845888.1">
    <property type="nucleotide sequence ID" value="NZ_CP075585.1"/>
</dbReference>
<gene>
    <name evidence="2" type="ORF">RHAB15C_0000050</name>
</gene>
<organism evidence="2 3">
    <name type="scientific">Candidatus Rhabdochlamydia porcellionis</name>
    <dbReference type="NCBI Taxonomy" id="225148"/>
    <lineage>
        <taxon>Bacteria</taxon>
        <taxon>Pseudomonadati</taxon>
        <taxon>Chlamydiota</taxon>
        <taxon>Chlamydiia</taxon>
        <taxon>Parachlamydiales</taxon>
        <taxon>Candidatus Rhabdochlamydiaceae</taxon>
        <taxon>Candidatus Rhabdochlamydia</taxon>
    </lineage>
</organism>
<dbReference type="EMBL" id="CP075585">
    <property type="protein sequence ID" value="QZA58180.1"/>
    <property type="molecule type" value="Genomic_DNA"/>
</dbReference>
<evidence type="ECO:0000256" key="1">
    <source>
        <dbReference type="SAM" id="Phobius"/>
    </source>
</evidence>
<keyword evidence="1" id="KW-0812">Transmembrane</keyword>
<name>A0ABX8YY28_9BACT</name>